<dbReference type="PANTHER" id="PTHR35848">
    <property type="entry name" value="OXALATE-BINDING PROTEIN"/>
    <property type="match status" value="1"/>
</dbReference>
<evidence type="ECO:0000313" key="3">
    <source>
        <dbReference type="EMBL" id="SDG66316.1"/>
    </source>
</evidence>
<sequence>MGSEYNPVLRLSEAELERNADQGWFESHDAYVGDILKLTRLGCAYTEVAPGKTACPYHVHHAEDEMLVILAGGGDYRFGGKTYKVKAGDVLGAPVGGPEYAHQLINTGTETLKYLVISSKADIDVCEYPDSGKFQVMSRPVQGSHQRRLRYIGRQETSLEYLDGENIGDKS</sequence>
<dbReference type="InterPro" id="IPR011051">
    <property type="entry name" value="RmlC_Cupin_sf"/>
</dbReference>
<evidence type="ECO:0000256" key="1">
    <source>
        <dbReference type="ARBA" id="ARBA00022723"/>
    </source>
</evidence>
<dbReference type="Proteomes" id="UP000199495">
    <property type="component" value="Unassembled WGS sequence"/>
</dbReference>
<keyword evidence="1" id="KW-0479">Metal-binding</keyword>
<dbReference type="InterPro" id="IPR013096">
    <property type="entry name" value="Cupin_2"/>
</dbReference>
<dbReference type="Pfam" id="PF07883">
    <property type="entry name" value="Cupin_2"/>
    <property type="match status" value="1"/>
</dbReference>
<dbReference type="InterPro" id="IPR051610">
    <property type="entry name" value="GPI/OXD"/>
</dbReference>
<evidence type="ECO:0000259" key="2">
    <source>
        <dbReference type="Pfam" id="PF07883"/>
    </source>
</evidence>
<accession>A0A1G7W2W4</accession>
<dbReference type="AlphaFoldDB" id="A0A1G7W2W4"/>
<dbReference type="EMBL" id="FNCS01000005">
    <property type="protein sequence ID" value="SDG66316.1"/>
    <property type="molecule type" value="Genomic_DNA"/>
</dbReference>
<protein>
    <submittedName>
        <fullName evidence="3">Uncharacterized conserved protein, cupin superfamily</fullName>
    </submittedName>
</protein>
<dbReference type="SUPFAM" id="SSF51182">
    <property type="entry name" value="RmlC-like cupins"/>
    <property type="match status" value="1"/>
</dbReference>
<dbReference type="CDD" id="cd02224">
    <property type="entry name" value="cupin_SPO2919-like"/>
    <property type="match status" value="1"/>
</dbReference>
<keyword evidence="4" id="KW-1185">Reference proteome</keyword>
<proteinExistence type="predicted"/>
<dbReference type="PANTHER" id="PTHR35848:SF6">
    <property type="entry name" value="CUPIN TYPE-2 DOMAIN-CONTAINING PROTEIN"/>
    <property type="match status" value="1"/>
</dbReference>
<feature type="domain" description="Cupin type-2" evidence="2">
    <location>
        <begin position="45"/>
        <end position="117"/>
    </location>
</feature>
<dbReference type="OrthoDB" id="116921at2"/>
<dbReference type="GO" id="GO:0046872">
    <property type="term" value="F:metal ion binding"/>
    <property type="evidence" value="ECO:0007669"/>
    <property type="project" value="UniProtKB-KW"/>
</dbReference>
<dbReference type="InterPro" id="IPR014710">
    <property type="entry name" value="RmlC-like_jellyroll"/>
</dbReference>
<dbReference type="STRING" id="440168.SAMN04487974_105180"/>
<name>A0A1G7W2W4_9HYPH</name>
<dbReference type="RefSeq" id="WP_090596129.1">
    <property type="nucleotide sequence ID" value="NZ_FNCS01000005.1"/>
</dbReference>
<gene>
    <name evidence="3" type="ORF">SAMN04487974_105180</name>
</gene>
<dbReference type="Gene3D" id="2.60.120.10">
    <property type="entry name" value="Jelly Rolls"/>
    <property type="match status" value="1"/>
</dbReference>
<evidence type="ECO:0000313" key="4">
    <source>
        <dbReference type="Proteomes" id="UP000199495"/>
    </source>
</evidence>
<reference evidence="3 4" key="1">
    <citation type="submission" date="2016-10" db="EMBL/GenBank/DDBJ databases">
        <authorList>
            <person name="de Groot N.N."/>
        </authorList>
    </citation>
    <scope>NUCLEOTIDE SEQUENCE [LARGE SCALE GENOMIC DNA]</scope>
    <source>
        <strain evidence="3 4">CGMCC 1.10267</strain>
    </source>
</reference>
<organism evidence="3 4">
    <name type="scientific">Pelagibacterium luteolum</name>
    <dbReference type="NCBI Taxonomy" id="440168"/>
    <lineage>
        <taxon>Bacteria</taxon>
        <taxon>Pseudomonadati</taxon>
        <taxon>Pseudomonadota</taxon>
        <taxon>Alphaproteobacteria</taxon>
        <taxon>Hyphomicrobiales</taxon>
        <taxon>Devosiaceae</taxon>
        <taxon>Pelagibacterium</taxon>
    </lineage>
</organism>